<evidence type="ECO:0000313" key="2">
    <source>
        <dbReference type="Proteomes" id="UP000017148"/>
    </source>
</evidence>
<dbReference type="STRING" id="1313304.CALK_2175"/>
<evidence type="ECO:0000313" key="1">
    <source>
        <dbReference type="EMBL" id="ERP30979.1"/>
    </source>
</evidence>
<name>U7D398_9BACT</name>
<sequence length="63" mass="7503">METSNEKLYIRYYETRVYLVLARIATPFSTAKIMIKRLLYSRITIKSAAFHRFAFTGGYRNLF</sequence>
<reference evidence="1 2" key="1">
    <citation type="journal article" date="2013" name="Environ. Microbiol.">
        <title>Genome analysis of Chitinivibrio alkaliphilus gen. nov., sp. nov., a novel extremely haloalkaliphilic anaerobic chitinolytic bacterium from the candidate phylum Termite Group 3.</title>
        <authorList>
            <person name="Sorokin D.Y."/>
            <person name="Gumerov V.M."/>
            <person name="Rakitin A.L."/>
            <person name="Beletsky A.V."/>
            <person name="Damste J.S."/>
            <person name="Muyzer G."/>
            <person name="Mardanov A.V."/>
            <person name="Ravin N.V."/>
        </authorList>
    </citation>
    <scope>NUCLEOTIDE SEQUENCE [LARGE SCALE GENOMIC DNA]</scope>
    <source>
        <strain evidence="1 2">ACht1</strain>
    </source>
</reference>
<organism evidence="1 2">
    <name type="scientific">Chitinivibrio alkaliphilus ACht1</name>
    <dbReference type="NCBI Taxonomy" id="1313304"/>
    <lineage>
        <taxon>Bacteria</taxon>
        <taxon>Pseudomonadati</taxon>
        <taxon>Fibrobacterota</taxon>
        <taxon>Chitinivibrionia</taxon>
        <taxon>Chitinivibrionales</taxon>
        <taxon>Chitinivibrionaceae</taxon>
        <taxon>Chitinivibrio</taxon>
    </lineage>
</organism>
<dbReference type="Proteomes" id="UP000017148">
    <property type="component" value="Unassembled WGS sequence"/>
</dbReference>
<protein>
    <submittedName>
        <fullName evidence="1">Uncharacterized protein</fullName>
    </submittedName>
</protein>
<comment type="caution">
    <text evidence="1">The sequence shown here is derived from an EMBL/GenBank/DDBJ whole genome shotgun (WGS) entry which is preliminary data.</text>
</comment>
<keyword evidence="2" id="KW-1185">Reference proteome</keyword>
<dbReference type="EMBL" id="ASJR01000024">
    <property type="protein sequence ID" value="ERP30979.1"/>
    <property type="molecule type" value="Genomic_DNA"/>
</dbReference>
<gene>
    <name evidence="1" type="ORF">CALK_2175</name>
</gene>
<accession>U7D398</accession>
<dbReference type="AlphaFoldDB" id="U7D398"/>
<proteinExistence type="predicted"/>